<dbReference type="Proteomes" id="UP000294164">
    <property type="component" value="Unassembled WGS sequence"/>
</dbReference>
<keyword evidence="1" id="KW-1133">Transmembrane helix</keyword>
<dbReference type="RefSeq" id="WP_130534690.1">
    <property type="nucleotide sequence ID" value="NZ_SHMG01000006.1"/>
</dbReference>
<organism evidence="2 3">
    <name type="scientific">Pseudoxanthomonas winnipegensis</name>
    <dbReference type="NCBI Taxonomy" id="2480810"/>
    <lineage>
        <taxon>Bacteria</taxon>
        <taxon>Pseudomonadati</taxon>
        <taxon>Pseudomonadota</taxon>
        <taxon>Gammaproteobacteria</taxon>
        <taxon>Lysobacterales</taxon>
        <taxon>Lysobacteraceae</taxon>
        <taxon>Pseudoxanthomonas</taxon>
    </lineage>
</organism>
<dbReference type="AlphaFoldDB" id="A0A4Q8M350"/>
<name>A0A4Q8M350_9GAMM</name>
<sequence length="86" mass="10010">MKYLKIAADEMRFYGKAFFVSFFHLFTLEVAWNLVLSLNSKLSNENFGASLFERLGAYFVLHTPIVFFTSMVIATLYCIHRDLSKK</sequence>
<gene>
    <name evidence="2" type="ORF">EA655_11355</name>
</gene>
<evidence type="ECO:0000313" key="3">
    <source>
        <dbReference type="Proteomes" id="UP000294164"/>
    </source>
</evidence>
<keyword evidence="1" id="KW-0472">Membrane</keyword>
<feature type="transmembrane region" description="Helical" evidence="1">
    <location>
        <begin position="12"/>
        <end position="35"/>
    </location>
</feature>
<comment type="caution">
    <text evidence="2">The sequence shown here is derived from an EMBL/GenBank/DDBJ whole genome shotgun (WGS) entry which is preliminary data.</text>
</comment>
<dbReference type="EMBL" id="SHMG01000006">
    <property type="protein sequence ID" value="TAA41531.1"/>
    <property type="molecule type" value="Genomic_DNA"/>
</dbReference>
<accession>A0A4Q8M350</accession>
<proteinExistence type="predicted"/>
<evidence type="ECO:0000256" key="1">
    <source>
        <dbReference type="SAM" id="Phobius"/>
    </source>
</evidence>
<protein>
    <submittedName>
        <fullName evidence="2">Uncharacterized protein</fullName>
    </submittedName>
</protein>
<feature type="transmembrane region" description="Helical" evidence="1">
    <location>
        <begin position="55"/>
        <end position="79"/>
    </location>
</feature>
<evidence type="ECO:0000313" key="2">
    <source>
        <dbReference type="EMBL" id="TAA41531.1"/>
    </source>
</evidence>
<reference evidence="2 3" key="1">
    <citation type="submission" date="2019-02" db="EMBL/GenBank/DDBJ databases">
        <title>WGS of Pseudoxanthomonas species novum from clinical isolates.</title>
        <authorList>
            <person name="Bernier A.-M."/>
            <person name="Bernard K."/>
            <person name="Vachon A."/>
        </authorList>
    </citation>
    <scope>NUCLEOTIDE SEQUENCE [LARGE SCALE GENOMIC DNA]</scope>
    <source>
        <strain evidence="2 3">NML130969</strain>
    </source>
</reference>
<keyword evidence="1" id="KW-0812">Transmembrane</keyword>